<dbReference type="Gene3D" id="3.10.450.360">
    <property type="match status" value="1"/>
</dbReference>
<keyword evidence="2" id="KW-1185">Reference proteome</keyword>
<evidence type="ECO:0000313" key="2">
    <source>
        <dbReference type="Proteomes" id="UP001319200"/>
    </source>
</evidence>
<dbReference type="SUPFAM" id="SSF160574">
    <property type="entry name" value="BT0923-like"/>
    <property type="match status" value="1"/>
</dbReference>
<protein>
    <submittedName>
        <fullName evidence="1">Uncharacterized protein</fullName>
    </submittedName>
</protein>
<dbReference type="RefSeq" id="WP_254163171.1">
    <property type="nucleotide sequence ID" value="NZ_JAHESF010000008.1"/>
</dbReference>
<comment type="caution">
    <text evidence="1">The sequence shown here is derived from an EMBL/GenBank/DDBJ whole genome shotgun (WGS) entry which is preliminary data.</text>
</comment>
<gene>
    <name evidence="1" type="ORF">KK083_10465</name>
</gene>
<organism evidence="1 2">
    <name type="scientific">Chryseosolibacter histidini</name>
    <dbReference type="NCBI Taxonomy" id="2782349"/>
    <lineage>
        <taxon>Bacteria</taxon>
        <taxon>Pseudomonadati</taxon>
        <taxon>Bacteroidota</taxon>
        <taxon>Cytophagia</taxon>
        <taxon>Cytophagales</taxon>
        <taxon>Chryseotaleaceae</taxon>
        <taxon>Chryseosolibacter</taxon>
    </lineage>
</organism>
<sequence>MKKFAVITGLAFALCVSGYGQSAKIRIKVKEAEIPAAVAQSFKKDFTNGQAEEWTIVPATLVAEEYTISGYDNLTGEKPTAYEVKVKGSNMRGEAVYSQDGKLLFSKEVIKDTALPATVVKAVSTKYPGYNFTKDEETIRQGKSHFIHYRVIIKKEKESRVLAVDSDGKILRDKRIVL</sequence>
<accession>A0AAP2DJ88</accession>
<dbReference type="AlphaFoldDB" id="A0AAP2DJ88"/>
<proteinExistence type="predicted"/>
<name>A0AAP2DJ88_9BACT</name>
<dbReference type="EMBL" id="JAHESF010000008">
    <property type="protein sequence ID" value="MBT1697301.1"/>
    <property type="molecule type" value="Genomic_DNA"/>
</dbReference>
<reference evidence="1 2" key="1">
    <citation type="submission" date="2021-05" db="EMBL/GenBank/DDBJ databases">
        <title>A Polyphasic approach of four new species of the genus Ohtaekwangia: Ohtaekwangia histidinii sp. nov., Ohtaekwangia cretensis sp. nov., Ohtaekwangia indiensis sp. nov., Ohtaekwangia reichenbachii sp. nov. from diverse environment.</title>
        <authorList>
            <person name="Octaviana S."/>
        </authorList>
    </citation>
    <scope>NUCLEOTIDE SEQUENCE [LARGE SCALE GENOMIC DNA]</scope>
    <source>
        <strain evidence="1 2">PWU4</strain>
    </source>
</reference>
<evidence type="ECO:0000313" key="1">
    <source>
        <dbReference type="EMBL" id="MBT1697301.1"/>
    </source>
</evidence>
<dbReference type="Proteomes" id="UP001319200">
    <property type="component" value="Unassembled WGS sequence"/>
</dbReference>